<feature type="domain" description="Ubiquitin-like" evidence="2">
    <location>
        <begin position="72"/>
        <end position="129"/>
    </location>
</feature>
<evidence type="ECO:0000259" key="2">
    <source>
        <dbReference type="PROSITE" id="PS50053"/>
    </source>
</evidence>
<dbReference type="Gene3D" id="3.10.20.90">
    <property type="entry name" value="Phosphatidylinositol 3-kinase Catalytic Subunit, Chain A, domain 1"/>
    <property type="match status" value="1"/>
</dbReference>
<dbReference type="RefSeq" id="XP_042919122.1">
    <property type="nucleotide sequence ID" value="XM_043068849.1"/>
</dbReference>
<keyword evidence="4" id="KW-1185">Reference proteome</keyword>
<evidence type="ECO:0000313" key="4">
    <source>
        <dbReference type="Proteomes" id="UP000006906"/>
    </source>
</evidence>
<evidence type="ECO:0000256" key="1">
    <source>
        <dbReference type="SAM" id="MobiDB-lite"/>
    </source>
</evidence>
<dbReference type="OMA" id="SEPIKEH"/>
<dbReference type="PROSITE" id="PS50053">
    <property type="entry name" value="UBIQUITIN_2"/>
    <property type="match status" value="1"/>
</dbReference>
<dbReference type="InterPro" id="IPR039120">
    <property type="entry name" value="UBFD1"/>
</dbReference>
<dbReference type="PANTHER" id="PTHR16470">
    <property type="entry name" value="UBIQUITIN DOMAIN-CONTAINING PROTEIN UBFD1"/>
    <property type="match status" value="1"/>
</dbReference>
<dbReference type="Proteomes" id="UP000006906">
    <property type="component" value="Chromosome 12"/>
</dbReference>
<dbReference type="Gramene" id="PNW76173">
    <property type="protein sequence ID" value="PNW76173"/>
    <property type="gene ID" value="CHLRE_12g544900v5"/>
</dbReference>
<proteinExistence type="predicted"/>
<dbReference type="GeneID" id="5719565"/>
<sequence length="284" mass="29341">MAPEDTPAAVPAAEPTPAEAVEEPKSDAPAESPSEAAAAPAEASTSATASGEQVSFKVAYGKAVQDCKRPFESTVGDLKSEIEKTTGIPSKLQKLMCKGAALKDDGATLRVAGIKDGVKLLLIGSAPAAVDAAKAAAAAGGAAGGGDWDAPKQEEAICKQTAHAKVLAKGVPEGGLPGIAGRQVPWDDKITSIPGLLNSQGSKVRLTFKEELQQIWIGSDTSTQKVPYGSITKIESWPVDGNEAYSILALHLGVGGTSRYWLYFYPSQYVAGLKIKILGVQSLI</sequence>
<feature type="compositionally biased region" description="Low complexity" evidence="1">
    <location>
        <begin position="29"/>
        <end position="50"/>
    </location>
</feature>
<dbReference type="EMBL" id="CM008973">
    <property type="protein sequence ID" value="PNW76173.1"/>
    <property type="molecule type" value="Genomic_DNA"/>
</dbReference>
<protein>
    <recommendedName>
        <fullName evidence="2">Ubiquitin-like domain-containing protein</fullName>
    </recommendedName>
</protein>
<dbReference type="STRING" id="3055.A0A2K3D6L8"/>
<feature type="compositionally biased region" description="Low complexity" evidence="1">
    <location>
        <begin position="1"/>
        <end position="19"/>
    </location>
</feature>
<dbReference type="ExpressionAtlas" id="A0A2K3D6L8">
    <property type="expression patterns" value="baseline"/>
</dbReference>
<dbReference type="KEGG" id="cre:CHLRE_12g544900v5"/>
<dbReference type="AlphaFoldDB" id="A0A2K3D6L8"/>
<dbReference type="Pfam" id="PF25343">
    <property type="entry name" value="PH_UBFD1_C"/>
    <property type="match status" value="1"/>
</dbReference>
<dbReference type="OrthoDB" id="267397at2759"/>
<dbReference type="SUPFAM" id="SSF54236">
    <property type="entry name" value="Ubiquitin-like"/>
    <property type="match status" value="1"/>
</dbReference>
<feature type="region of interest" description="Disordered" evidence="1">
    <location>
        <begin position="1"/>
        <end position="51"/>
    </location>
</feature>
<gene>
    <name evidence="3" type="ORF">CHLRE_12g544900v5</name>
</gene>
<dbReference type="InterPro" id="IPR057455">
    <property type="entry name" value="UBFD1_C"/>
</dbReference>
<name>A0A2K3D6L8_CHLRE</name>
<organism evidence="3 4">
    <name type="scientific">Chlamydomonas reinhardtii</name>
    <name type="common">Chlamydomonas smithii</name>
    <dbReference type="NCBI Taxonomy" id="3055"/>
    <lineage>
        <taxon>Eukaryota</taxon>
        <taxon>Viridiplantae</taxon>
        <taxon>Chlorophyta</taxon>
        <taxon>core chlorophytes</taxon>
        <taxon>Chlorophyceae</taxon>
        <taxon>CS clade</taxon>
        <taxon>Chlamydomonadales</taxon>
        <taxon>Chlamydomonadaceae</taxon>
        <taxon>Chlamydomonas</taxon>
    </lineage>
</organism>
<dbReference type="InterPro" id="IPR000626">
    <property type="entry name" value="Ubiquitin-like_dom"/>
</dbReference>
<dbReference type="Pfam" id="PF00240">
    <property type="entry name" value="ubiquitin"/>
    <property type="match status" value="1"/>
</dbReference>
<dbReference type="PANTHER" id="PTHR16470:SF0">
    <property type="entry name" value="UBIQUITIN DOMAIN-CONTAINING PROTEIN UBFD1"/>
    <property type="match status" value="1"/>
</dbReference>
<evidence type="ECO:0000313" key="3">
    <source>
        <dbReference type="EMBL" id="PNW76173.1"/>
    </source>
</evidence>
<reference evidence="3 4" key="1">
    <citation type="journal article" date="2007" name="Science">
        <title>The Chlamydomonas genome reveals the evolution of key animal and plant functions.</title>
        <authorList>
            <person name="Merchant S.S."/>
            <person name="Prochnik S.E."/>
            <person name="Vallon O."/>
            <person name="Harris E.H."/>
            <person name="Karpowicz S.J."/>
            <person name="Witman G.B."/>
            <person name="Terry A."/>
            <person name="Salamov A."/>
            <person name="Fritz-Laylin L.K."/>
            <person name="Marechal-Drouard L."/>
            <person name="Marshall W.F."/>
            <person name="Qu L.H."/>
            <person name="Nelson D.R."/>
            <person name="Sanderfoot A.A."/>
            <person name="Spalding M.H."/>
            <person name="Kapitonov V.V."/>
            <person name="Ren Q."/>
            <person name="Ferris P."/>
            <person name="Lindquist E."/>
            <person name="Shapiro H."/>
            <person name="Lucas S.M."/>
            <person name="Grimwood J."/>
            <person name="Schmutz J."/>
            <person name="Cardol P."/>
            <person name="Cerutti H."/>
            <person name="Chanfreau G."/>
            <person name="Chen C.L."/>
            <person name="Cognat V."/>
            <person name="Croft M.T."/>
            <person name="Dent R."/>
            <person name="Dutcher S."/>
            <person name="Fernandez E."/>
            <person name="Fukuzawa H."/>
            <person name="Gonzalez-Ballester D."/>
            <person name="Gonzalez-Halphen D."/>
            <person name="Hallmann A."/>
            <person name="Hanikenne M."/>
            <person name="Hippler M."/>
            <person name="Inwood W."/>
            <person name="Jabbari K."/>
            <person name="Kalanon M."/>
            <person name="Kuras R."/>
            <person name="Lefebvre P.A."/>
            <person name="Lemaire S.D."/>
            <person name="Lobanov A.V."/>
            <person name="Lohr M."/>
            <person name="Manuell A."/>
            <person name="Meier I."/>
            <person name="Mets L."/>
            <person name="Mittag M."/>
            <person name="Mittelmeier T."/>
            <person name="Moroney J.V."/>
            <person name="Moseley J."/>
            <person name="Napoli C."/>
            <person name="Nedelcu A.M."/>
            <person name="Niyogi K."/>
            <person name="Novoselov S.V."/>
            <person name="Paulsen I.T."/>
            <person name="Pazour G."/>
            <person name="Purton S."/>
            <person name="Ral J.P."/>
            <person name="Riano-Pachon D.M."/>
            <person name="Riekhof W."/>
            <person name="Rymarquis L."/>
            <person name="Schroda M."/>
            <person name="Stern D."/>
            <person name="Umen J."/>
            <person name="Willows R."/>
            <person name="Wilson N."/>
            <person name="Zimmer S.L."/>
            <person name="Allmer J."/>
            <person name="Balk J."/>
            <person name="Bisova K."/>
            <person name="Chen C.J."/>
            <person name="Elias M."/>
            <person name="Gendler K."/>
            <person name="Hauser C."/>
            <person name="Lamb M.R."/>
            <person name="Ledford H."/>
            <person name="Long J.C."/>
            <person name="Minagawa J."/>
            <person name="Page M.D."/>
            <person name="Pan J."/>
            <person name="Pootakham W."/>
            <person name="Roje S."/>
            <person name="Rose A."/>
            <person name="Stahlberg E."/>
            <person name="Terauchi A.M."/>
            <person name="Yang P."/>
            <person name="Ball S."/>
            <person name="Bowler C."/>
            <person name="Dieckmann C.L."/>
            <person name="Gladyshev V.N."/>
            <person name="Green P."/>
            <person name="Jorgensen R."/>
            <person name="Mayfield S."/>
            <person name="Mueller-Roeber B."/>
            <person name="Rajamani S."/>
            <person name="Sayre R.T."/>
            <person name="Brokstein P."/>
            <person name="Dubchak I."/>
            <person name="Goodstein D."/>
            <person name="Hornick L."/>
            <person name="Huang Y.W."/>
            <person name="Jhaveri J."/>
            <person name="Luo Y."/>
            <person name="Martinez D."/>
            <person name="Ngau W.C."/>
            <person name="Otillar B."/>
            <person name="Poliakov A."/>
            <person name="Porter A."/>
            <person name="Szajkowski L."/>
            <person name="Werner G."/>
            <person name="Zhou K."/>
            <person name="Grigoriev I.V."/>
            <person name="Rokhsar D.S."/>
            <person name="Grossman A.R."/>
        </authorList>
    </citation>
    <scope>NUCLEOTIDE SEQUENCE [LARGE SCALE GENOMIC DNA]</scope>
    <source>
        <strain evidence="4">CC-503</strain>
    </source>
</reference>
<dbReference type="InParanoid" id="A0A2K3D6L8"/>
<dbReference type="InterPro" id="IPR029071">
    <property type="entry name" value="Ubiquitin-like_domsf"/>
</dbReference>
<accession>A0A2K3D6L8</accession>
<dbReference type="SMART" id="SM00213">
    <property type="entry name" value="UBQ"/>
    <property type="match status" value="1"/>
</dbReference>